<name>A0A9Q1CUQ8_CONCO</name>
<evidence type="ECO:0000313" key="2">
    <source>
        <dbReference type="Proteomes" id="UP001152803"/>
    </source>
</evidence>
<organism evidence="1 2">
    <name type="scientific">Conger conger</name>
    <name type="common">Conger eel</name>
    <name type="synonym">Muraena conger</name>
    <dbReference type="NCBI Taxonomy" id="82655"/>
    <lineage>
        <taxon>Eukaryota</taxon>
        <taxon>Metazoa</taxon>
        <taxon>Chordata</taxon>
        <taxon>Craniata</taxon>
        <taxon>Vertebrata</taxon>
        <taxon>Euteleostomi</taxon>
        <taxon>Actinopterygii</taxon>
        <taxon>Neopterygii</taxon>
        <taxon>Teleostei</taxon>
        <taxon>Anguilliformes</taxon>
        <taxon>Congridae</taxon>
        <taxon>Conger</taxon>
    </lineage>
</organism>
<dbReference type="AlphaFoldDB" id="A0A9Q1CUQ8"/>
<proteinExistence type="predicted"/>
<dbReference type="EMBL" id="JAFJMO010000306">
    <property type="protein sequence ID" value="KAJ8247963.1"/>
    <property type="molecule type" value="Genomic_DNA"/>
</dbReference>
<protein>
    <submittedName>
        <fullName evidence="1">Uncharacterized protein</fullName>
    </submittedName>
</protein>
<accession>A0A9Q1CUQ8</accession>
<reference evidence="1" key="1">
    <citation type="journal article" date="2023" name="Science">
        <title>Genome structures resolve the early diversification of teleost fishes.</title>
        <authorList>
            <person name="Parey E."/>
            <person name="Louis A."/>
            <person name="Montfort J."/>
            <person name="Bouchez O."/>
            <person name="Roques C."/>
            <person name="Iampietro C."/>
            <person name="Lluch J."/>
            <person name="Castinel A."/>
            <person name="Donnadieu C."/>
            <person name="Desvignes T."/>
            <person name="Floi Bucao C."/>
            <person name="Jouanno E."/>
            <person name="Wen M."/>
            <person name="Mejri S."/>
            <person name="Dirks R."/>
            <person name="Jansen H."/>
            <person name="Henkel C."/>
            <person name="Chen W.J."/>
            <person name="Zahm M."/>
            <person name="Cabau C."/>
            <person name="Klopp C."/>
            <person name="Thompson A.W."/>
            <person name="Robinson-Rechavi M."/>
            <person name="Braasch I."/>
            <person name="Lecointre G."/>
            <person name="Bobe J."/>
            <person name="Postlethwait J.H."/>
            <person name="Berthelot C."/>
            <person name="Roest Crollius H."/>
            <person name="Guiguen Y."/>
        </authorList>
    </citation>
    <scope>NUCLEOTIDE SEQUENCE</scope>
    <source>
        <strain evidence="1">Concon-B</strain>
    </source>
</reference>
<gene>
    <name evidence="1" type="ORF">COCON_G00234170</name>
</gene>
<evidence type="ECO:0000313" key="1">
    <source>
        <dbReference type="EMBL" id="KAJ8247963.1"/>
    </source>
</evidence>
<comment type="caution">
    <text evidence="1">The sequence shown here is derived from an EMBL/GenBank/DDBJ whole genome shotgun (WGS) entry which is preliminary data.</text>
</comment>
<dbReference type="Proteomes" id="UP001152803">
    <property type="component" value="Unassembled WGS sequence"/>
</dbReference>
<sequence length="63" mass="6921">MPLSPPHESVFELKKMDSFMKMVAVALLVLSDPARVLPGSEESCTYRAVGESLTIDIQGQQEL</sequence>
<keyword evidence="2" id="KW-1185">Reference proteome</keyword>